<dbReference type="InterPro" id="IPR000620">
    <property type="entry name" value="EamA_dom"/>
</dbReference>
<feature type="transmembrane region" description="Helical" evidence="3">
    <location>
        <begin position="64"/>
        <end position="81"/>
    </location>
</feature>
<accession>A0A9E8RUY6</accession>
<evidence type="ECO:0000313" key="5">
    <source>
        <dbReference type="EMBL" id="WAA10110.1"/>
    </source>
</evidence>
<organism evidence="5 6">
    <name type="scientific">Fervidibacillus albus</name>
    <dbReference type="NCBI Taxonomy" id="2980026"/>
    <lineage>
        <taxon>Bacteria</taxon>
        <taxon>Bacillati</taxon>
        <taxon>Bacillota</taxon>
        <taxon>Bacilli</taxon>
        <taxon>Bacillales</taxon>
        <taxon>Bacillaceae</taxon>
        <taxon>Fervidibacillus</taxon>
    </lineage>
</organism>
<evidence type="ECO:0000256" key="2">
    <source>
        <dbReference type="ARBA" id="ARBA00007362"/>
    </source>
</evidence>
<evidence type="ECO:0000256" key="1">
    <source>
        <dbReference type="ARBA" id="ARBA00004127"/>
    </source>
</evidence>
<feature type="transmembrane region" description="Helical" evidence="3">
    <location>
        <begin position="93"/>
        <end position="111"/>
    </location>
</feature>
<feature type="transmembrane region" description="Helical" evidence="3">
    <location>
        <begin position="179"/>
        <end position="197"/>
    </location>
</feature>
<dbReference type="KEGG" id="faf:OE104_01845"/>
<evidence type="ECO:0000259" key="4">
    <source>
        <dbReference type="Pfam" id="PF00892"/>
    </source>
</evidence>
<dbReference type="SUPFAM" id="SSF103481">
    <property type="entry name" value="Multidrug resistance efflux transporter EmrE"/>
    <property type="match status" value="2"/>
</dbReference>
<keyword evidence="3" id="KW-0812">Transmembrane</keyword>
<feature type="transmembrane region" description="Helical" evidence="3">
    <location>
        <begin position="209"/>
        <end position="229"/>
    </location>
</feature>
<sequence length="294" mass="33167">MKERITFIFVMLIFGSIGIFVKQIDLFSGEIAFWRGVIGSLFLIVATIASKSKIRFTVEKSNRFLLLFSGAALGFNWIFLFESYRYTTVTNATFSYYFAPVFVMILAPILLKEKFLWRNFVGIFIAMIGLLLVLNPEKEMISFSSHHLVGIFYGLLAAILYASVIIMNKFLKGLSGYETTVIQLVIATFILCPYVFFTDGFHFPQLEGRSIIFLIILGIVHTGIAYALYFPTVNRLKGQTVAIFSYVDPISAVIMSTVFLSEQLSFNQVIGGVFILISPFISELKKRDDDSIAV</sequence>
<dbReference type="GO" id="GO:0016020">
    <property type="term" value="C:membrane"/>
    <property type="evidence" value="ECO:0007669"/>
    <property type="project" value="InterPro"/>
</dbReference>
<dbReference type="Pfam" id="PF00892">
    <property type="entry name" value="EamA"/>
    <property type="match status" value="2"/>
</dbReference>
<feature type="transmembrane region" description="Helical" evidence="3">
    <location>
        <begin position="7"/>
        <end position="26"/>
    </location>
</feature>
<dbReference type="EMBL" id="CP106878">
    <property type="protein sequence ID" value="WAA10110.1"/>
    <property type="molecule type" value="Genomic_DNA"/>
</dbReference>
<evidence type="ECO:0000256" key="3">
    <source>
        <dbReference type="SAM" id="Phobius"/>
    </source>
</evidence>
<gene>
    <name evidence="5" type="ORF">OE104_01845</name>
</gene>
<proteinExistence type="inferred from homology"/>
<comment type="subcellular location">
    <subcellularLocation>
        <location evidence="1">Endomembrane system</location>
        <topology evidence="1">Multi-pass membrane protein</topology>
    </subcellularLocation>
</comment>
<feature type="transmembrane region" description="Helical" evidence="3">
    <location>
        <begin position="116"/>
        <end position="134"/>
    </location>
</feature>
<keyword evidence="3" id="KW-0472">Membrane</keyword>
<comment type="similarity">
    <text evidence="2">Belongs to the EamA transporter family.</text>
</comment>
<dbReference type="InterPro" id="IPR037185">
    <property type="entry name" value="EmrE-like"/>
</dbReference>
<evidence type="ECO:0000313" key="6">
    <source>
        <dbReference type="Proteomes" id="UP001164718"/>
    </source>
</evidence>
<keyword evidence="6" id="KW-1185">Reference proteome</keyword>
<name>A0A9E8RUY6_9BACI</name>
<dbReference type="PANTHER" id="PTHR22911">
    <property type="entry name" value="ACYL-MALONYL CONDENSING ENZYME-RELATED"/>
    <property type="match status" value="1"/>
</dbReference>
<protein>
    <submittedName>
        <fullName evidence="5">DMT family transporter</fullName>
    </submittedName>
</protein>
<keyword evidence="3" id="KW-1133">Transmembrane helix</keyword>
<dbReference type="AlphaFoldDB" id="A0A9E8RUY6"/>
<feature type="transmembrane region" description="Helical" evidence="3">
    <location>
        <begin position="146"/>
        <end position="167"/>
    </location>
</feature>
<feature type="transmembrane region" description="Helical" evidence="3">
    <location>
        <begin position="266"/>
        <end position="284"/>
    </location>
</feature>
<dbReference type="Proteomes" id="UP001164718">
    <property type="component" value="Chromosome"/>
</dbReference>
<feature type="transmembrane region" description="Helical" evidence="3">
    <location>
        <begin position="32"/>
        <end position="52"/>
    </location>
</feature>
<feature type="transmembrane region" description="Helical" evidence="3">
    <location>
        <begin position="241"/>
        <end position="260"/>
    </location>
</feature>
<feature type="domain" description="EamA" evidence="4">
    <location>
        <begin position="5"/>
        <end position="134"/>
    </location>
</feature>
<reference evidence="5" key="1">
    <citation type="submission" date="2022-09" db="EMBL/GenBank/DDBJ databases">
        <title>Complete Genomes of Fervidibacillus albus and Fervidibacillus halotolerans isolated from tidal flat sediments.</title>
        <authorList>
            <person name="Kwon K.K."/>
            <person name="Yang S.-H."/>
            <person name="Park M.J."/>
            <person name="Oh H.-M."/>
        </authorList>
    </citation>
    <scope>NUCLEOTIDE SEQUENCE</scope>
    <source>
        <strain evidence="5">MEBiC13591</strain>
    </source>
</reference>
<dbReference type="RefSeq" id="WP_275417896.1">
    <property type="nucleotide sequence ID" value="NZ_CP106878.1"/>
</dbReference>
<feature type="domain" description="EamA" evidence="4">
    <location>
        <begin position="149"/>
        <end position="279"/>
    </location>
</feature>
<dbReference type="PANTHER" id="PTHR22911:SF102">
    <property type="entry name" value="MEMBRANE PROTEIN"/>
    <property type="match status" value="1"/>
</dbReference>